<accession>A0A4C1ZJ01</accession>
<feature type="region of interest" description="Disordered" evidence="1">
    <location>
        <begin position="60"/>
        <end position="80"/>
    </location>
</feature>
<reference evidence="2 3" key="1">
    <citation type="journal article" date="2019" name="Commun. Biol.">
        <title>The bagworm genome reveals a unique fibroin gene that provides high tensile strength.</title>
        <authorList>
            <person name="Kono N."/>
            <person name="Nakamura H."/>
            <person name="Ohtoshi R."/>
            <person name="Tomita M."/>
            <person name="Numata K."/>
            <person name="Arakawa K."/>
        </authorList>
    </citation>
    <scope>NUCLEOTIDE SEQUENCE [LARGE SCALE GENOMIC DNA]</scope>
</reference>
<dbReference type="EMBL" id="BGZK01001835">
    <property type="protein sequence ID" value="GBP87094.1"/>
    <property type="molecule type" value="Genomic_DNA"/>
</dbReference>
<comment type="caution">
    <text evidence="2">The sequence shown here is derived from an EMBL/GenBank/DDBJ whole genome shotgun (WGS) entry which is preliminary data.</text>
</comment>
<feature type="compositionally biased region" description="Polar residues" evidence="1">
    <location>
        <begin position="60"/>
        <end position="73"/>
    </location>
</feature>
<evidence type="ECO:0000313" key="2">
    <source>
        <dbReference type="EMBL" id="GBP87094.1"/>
    </source>
</evidence>
<organism evidence="2 3">
    <name type="scientific">Eumeta variegata</name>
    <name type="common">Bagworm moth</name>
    <name type="synonym">Eumeta japonica</name>
    <dbReference type="NCBI Taxonomy" id="151549"/>
    <lineage>
        <taxon>Eukaryota</taxon>
        <taxon>Metazoa</taxon>
        <taxon>Ecdysozoa</taxon>
        <taxon>Arthropoda</taxon>
        <taxon>Hexapoda</taxon>
        <taxon>Insecta</taxon>
        <taxon>Pterygota</taxon>
        <taxon>Neoptera</taxon>
        <taxon>Endopterygota</taxon>
        <taxon>Lepidoptera</taxon>
        <taxon>Glossata</taxon>
        <taxon>Ditrysia</taxon>
        <taxon>Tineoidea</taxon>
        <taxon>Psychidae</taxon>
        <taxon>Oiketicinae</taxon>
        <taxon>Eumeta</taxon>
    </lineage>
</organism>
<protein>
    <submittedName>
        <fullName evidence="2">Uncharacterized protein</fullName>
    </submittedName>
</protein>
<evidence type="ECO:0000256" key="1">
    <source>
        <dbReference type="SAM" id="MobiDB-lite"/>
    </source>
</evidence>
<gene>
    <name evidence="2" type="ORF">EVAR_66428_1</name>
</gene>
<dbReference type="AlphaFoldDB" id="A0A4C1ZJ01"/>
<evidence type="ECO:0000313" key="3">
    <source>
        <dbReference type="Proteomes" id="UP000299102"/>
    </source>
</evidence>
<keyword evidence="3" id="KW-1185">Reference proteome</keyword>
<dbReference type="Proteomes" id="UP000299102">
    <property type="component" value="Unassembled WGS sequence"/>
</dbReference>
<name>A0A4C1ZJ01_EUMVA</name>
<feature type="region of interest" description="Disordered" evidence="1">
    <location>
        <begin position="19"/>
        <end position="42"/>
    </location>
</feature>
<proteinExistence type="predicted"/>
<sequence>MPPIDLLSVLIRVSSNNKTVVPTAGSGPRPAEPALGRRETLRETVPQRWCDVTQPDATTTVRSLQDASSGTKRTTLKGAPRRRRLAAGRLKSQFAAVACRSPLKV</sequence>